<name>A0A0W0F797_MONRR</name>
<organism evidence="1 2">
    <name type="scientific">Moniliophthora roreri</name>
    <name type="common">Frosty pod rot fungus</name>
    <name type="synonym">Monilia roreri</name>
    <dbReference type="NCBI Taxonomy" id="221103"/>
    <lineage>
        <taxon>Eukaryota</taxon>
        <taxon>Fungi</taxon>
        <taxon>Dikarya</taxon>
        <taxon>Basidiomycota</taxon>
        <taxon>Agaricomycotina</taxon>
        <taxon>Agaricomycetes</taxon>
        <taxon>Agaricomycetidae</taxon>
        <taxon>Agaricales</taxon>
        <taxon>Marasmiineae</taxon>
        <taxon>Marasmiaceae</taxon>
        <taxon>Moniliophthora</taxon>
    </lineage>
</organism>
<dbReference type="EMBL" id="LATX01002246">
    <property type="protein sequence ID" value="KTB32201.1"/>
    <property type="molecule type" value="Genomic_DNA"/>
</dbReference>
<comment type="caution">
    <text evidence="1">The sequence shown here is derived from an EMBL/GenBank/DDBJ whole genome shotgun (WGS) entry which is preliminary data.</text>
</comment>
<evidence type="ECO:0000313" key="2">
    <source>
        <dbReference type="Proteomes" id="UP000054988"/>
    </source>
</evidence>
<sequence>MLSNSKGKEIDTSSSALDPGEGVNACITNFILQLLTDEFLQEIPTIWAVIRSMTNSQREVVRQVLSAILDPTGSGMTLSSVPSVAVATSGASSAASVAIPGPSLVNPISTVSAVPSVTIAASTMPSTAIAAPGPSTAPVAIPEPSSLVNPIPANPIPAPLTLSDDDYDYYPIDESYCPCCDSVISDQQEQCTNCGWGLSCSP</sequence>
<protein>
    <submittedName>
        <fullName evidence="1">Uncharacterized protein</fullName>
    </submittedName>
</protein>
<evidence type="ECO:0000313" key="1">
    <source>
        <dbReference type="EMBL" id="KTB32201.1"/>
    </source>
</evidence>
<gene>
    <name evidence="1" type="ORF">WG66_15223</name>
</gene>
<reference evidence="1 2" key="1">
    <citation type="submission" date="2015-12" db="EMBL/GenBank/DDBJ databases">
        <title>Draft genome sequence of Moniliophthora roreri, the causal agent of frosty pod rot of cacao.</title>
        <authorList>
            <person name="Aime M.C."/>
            <person name="Diaz-Valderrama J.R."/>
            <person name="Kijpornyongpan T."/>
            <person name="Phillips-Mora W."/>
        </authorList>
    </citation>
    <scope>NUCLEOTIDE SEQUENCE [LARGE SCALE GENOMIC DNA]</scope>
    <source>
        <strain evidence="1 2">MCA 2952</strain>
    </source>
</reference>
<dbReference type="Proteomes" id="UP000054988">
    <property type="component" value="Unassembled WGS sequence"/>
</dbReference>
<proteinExistence type="predicted"/>
<dbReference type="AlphaFoldDB" id="A0A0W0F797"/>
<accession>A0A0W0F797</accession>